<protein>
    <recommendedName>
        <fullName evidence="3">Serine protease</fullName>
    </recommendedName>
</protein>
<accession>A0AA39Y2A9</accession>
<proteinExistence type="predicted"/>
<evidence type="ECO:0008006" key="3">
    <source>
        <dbReference type="Google" id="ProtNLM"/>
    </source>
</evidence>
<name>A0AA39Y2A9_9PEZI</name>
<dbReference type="Proteomes" id="UP001174936">
    <property type="component" value="Unassembled WGS sequence"/>
</dbReference>
<dbReference type="AlphaFoldDB" id="A0AA39Y2A9"/>
<sequence>MSTPKPIVTENLPGINCKRLKYSEVLKALSIDTQSASETTTDIHTTTNASPLTSCLIQAKSLQESTLTPQANATLQRTVRTAGKIFVGANDNFNAPVRTGSGVLVSKNLLLTTGHVCSWAESGCVAYPVEQPRNPLGNYYMMVEQPVRIVDVDDEGDDGKELESDMYSLGGWLGGPLWGAIEFDIRVVGVMSGDEADFSQPRHTVSAGGVAMVLLVQYGLAHWPV</sequence>
<comment type="caution">
    <text evidence="1">The sequence shown here is derived from an EMBL/GenBank/DDBJ whole genome shotgun (WGS) entry which is preliminary data.</text>
</comment>
<organism evidence="1 2">
    <name type="scientific">Cercophora newfieldiana</name>
    <dbReference type="NCBI Taxonomy" id="92897"/>
    <lineage>
        <taxon>Eukaryota</taxon>
        <taxon>Fungi</taxon>
        <taxon>Dikarya</taxon>
        <taxon>Ascomycota</taxon>
        <taxon>Pezizomycotina</taxon>
        <taxon>Sordariomycetes</taxon>
        <taxon>Sordariomycetidae</taxon>
        <taxon>Sordariales</taxon>
        <taxon>Lasiosphaeriaceae</taxon>
        <taxon>Cercophora</taxon>
    </lineage>
</organism>
<evidence type="ECO:0000313" key="1">
    <source>
        <dbReference type="EMBL" id="KAK0643215.1"/>
    </source>
</evidence>
<reference evidence="1" key="1">
    <citation type="submission" date="2023-06" db="EMBL/GenBank/DDBJ databases">
        <title>Genome-scale phylogeny and comparative genomics of the fungal order Sordariales.</title>
        <authorList>
            <consortium name="Lawrence Berkeley National Laboratory"/>
            <person name="Hensen N."/>
            <person name="Bonometti L."/>
            <person name="Westerberg I."/>
            <person name="Brannstrom I.O."/>
            <person name="Guillou S."/>
            <person name="Cros-Aarteil S."/>
            <person name="Calhoun S."/>
            <person name="Haridas S."/>
            <person name="Kuo A."/>
            <person name="Mondo S."/>
            <person name="Pangilinan J."/>
            <person name="Riley R."/>
            <person name="Labutti K."/>
            <person name="Andreopoulos B."/>
            <person name="Lipzen A."/>
            <person name="Chen C."/>
            <person name="Yanf M."/>
            <person name="Daum C."/>
            <person name="Ng V."/>
            <person name="Clum A."/>
            <person name="Steindorff A."/>
            <person name="Ohm R."/>
            <person name="Martin F."/>
            <person name="Silar P."/>
            <person name="Natvig D."/>
            <person name="Lalanne C."/>
            <person name="Gautier V."/>
            <person name="Ament-Velasquez S.L."/>
            <person name="Kruys A."/>
            <person name="Hutchinson M.I."/>
            <person name="Powell A.J."/>
            <person name="Barry K."/>
            <person name="Miller A.N."/>
            <person name="Grigoriev I.V."/>
            <person name="Debuchy R."/>
            <person name="Gladieux P."/>
            <person name="Thoren M.H."/>
            <person name="Johannesson H."/>
        </authorList>
    </citation>
    <scope>NUCLEOTIDE SEQUENCE</scope>
    <source>
        <strain evidence="1">SMH2532-1</strain>
    </source>
</reference>
<evidence type="ECO:0000313" key="2">
    <source>
        <dbReference type="Proteomes" id="UP001174936"/>
    </source>
</evidence>
<dbReference type="InterPro" id="IPR009003">
    <property type="entry name" value="Peptidase_S1_PA"/>
</dbReference>
<dbReference type="SUPFAM" id="SSF50494">
    <property type="entry name" value="Trypsin-like serine proteases"/>
    <property type="match status" value="1"/>
</dbReference>
<dbReference type="EMBL" id="JAULSV010000005">
    <property type="protein sequence ID" value="KAK0643215.1"/>
    <property type="molecule type" value="Genomic_DNA"/>
</dbReference>
<gene>
    <name evidence="1" type="ORF">B0T16DRAFT_391779</name>
</gene>
<keyword evidence="2" id="KW-1185">Reference proteome</keyword>